<feature type="transmembrane region" description="Helical" evidence="1">
    <location>
        <begin position="69"/>
        <end position="87"/>
    </location>
</feature>
<feature type="transmembrane region" description="Helical" evidence="1">
    <location>
        <begin position="207"/>
        <end position="233"/>
    </location>
</feature>
<feature type="transmembrane region" description="Helical" evidence="1">
    <location>
        <begin position="12"/>
        <end position="32"/>
    </location>
</feature>
<sequence>MLRFFSPSFISTGFVAVLVGYAGAGAIIFQAANAAGASPAQISSWLWALGVGMGVSSACLTLWYRQPILIAWSTPGAALLVTSLPGLPMSDAIGAFLFSSFLLTLCGVTGWFEKIMNVVPQSLAAALLAAVLLRFGLDAFVALEADFSLVGLMLVVYLLTKQLLPRYVIPLTFLSGIAVAALQGSLVGISLDFTFTTPVFVMPSFDLATLIGVGIPLFVVTMASQNVPGLAALRTHGYQAPASPLIAWSGATGLALGPFGGFAFNLAAITAAMCMGKEVHPDPEKRYPAVLWASIFYTLAGVFGAALTGLFIAFPAALIMAIAGLALLSTIANSLEVALRTDSERDAAILTFAVAASGVTLLSIGAPFWGLVVGMAAYLFKRRFSTSG</sequence>
<name>A0ABY4W527_9PROT</name>
<protein>
    <submittedName>
        <fullName evidence="2">Benzoate/H(+) symporter BenE family transporter</fullName>
    </submittedName>
</protein>
<keyword evidence="1" id="KW-0812">Transmembrane</keyword>
<feature type="transmembrane region" description="Helical" evidence="1">
    <location>
        <begin position="167"/>
        <end position="187"/>
    </location>
</feature>
<dbReference type="Pfam" id="PF03594">
    <property type="entry name" value="BenE"/>
    <property type="match status" value="1"/>
</dbReference>
<dbReference type="RefSeq" id="WP_251933700.1">
    <property type="nucleotide sequence ID" value="NZ_CP098747.1"/>
</dbReference>
<dbReference type="Proteomes" id="UP001056291">
    <property type="component" value="Chromosome"/>
</dbReference>
<dbReference type="PANTHER" id="PTHR30199:SF0">
    <property type="entry name" value="INNER MEMBRANE PROTEIN YDCO"/>
    <property type="match status" value="1"/>
</dbReference>
<accession>A0ABY4W527</accession>
<feature type="transmembrane region" description="Helical" evidence="1">
    <location>
        <begin position="245"/>
        <end position="269"/>
    </location>
</feature>
<dbReference type="EMBL" id="CP098747">
    <property type="protein sequence ID" value="USG60820.1"/>
    <property type="molecule type" value="Genomic_DNA"/>
</dbReference>
<feature type="transmembrane region" description="Helical" evidence="1">
    <location>
        <begin position="347"/>
        <end position="380"/>
    </location>
</feature>
<keyword evidence="3" id="KW-1185">Reference proteome</keyword>
<evidence type="ECO:0000256" key="1">
    <source>
        <dbReference type="SAM" id="Phobius"/>
    </source>
</evidence>
<feature type="transmembrane region" description="Helical" evidence="1">
    <location>
        <begin position="317"/>
        <end position="335"/>
    </location>
</feature>
<feature type="transmembrane region" description="Helical" evidence="1">
    <location>
        <begin position="289"/>
        <end position="310"/>
    </location>
</feature>
<gene>
    <name evidence="2" type="ORF">NBZ79_16800</name>
</gene>
<evidence type="ECO:0000313" key="3">
    <source>
        <dbReference type="Proteomes" id="UP001056291"/>
    </source>
</evidence>
<reference evidence="2" key="1">
    <citation type="submission" date="2022-06" db="EMBL/GenBank/DDBJ databases">
        <title>Sneathiella actinostolidae sp. nov., isolated from a sea anemonein the Western Pacific Ocean.</title>
        <authorList>
            <person name="Wei M.J."/>
        </authorList>
    </citation>
    <scope>NUCLEOTIDE SEQUENCE</scope>
    <source>
        <strain evidence="2">PHK-P5</strain>
    </source>
</reference>
<keyword evidence="1" id="KW-0472">Membrane</keyword>
<organism evidence="2 3">
    <name type="scientific">Sneathiella marina</name>
    <dbReference type="NCBI Taxonomy" id="2950108"/>
    <lineage>
        <taxon>Bacteria</taxon>
        <taxon>Pseudomonadati</taxon>
        <taxon>Pseudomonadota</taxon>
        <taxon>Alphaproteobacteria</taxon>
        <taxon>Sneathiellales</taxon>
        <taxon>Sneathiellaceae</taxon>
        <taxon>Sneathiella</taxon>
    </lineage>
</organism>
<dbReference type="InterPro" id="IPR004711">
    <property type="entry name" value="Benzoate_Transporter"/>
</dbReference>
<proteinExistence type="predicted"/>
<dbReference type="NCBIfam" id="TIGR00843">
    <property type="entry name" value="benE"/>
    <property type="match status" value="1"/>
</dbReference>
<feature type="transmembrane region" description="Helical" evidence="1">
    <location>
        <begin position="93"/>
        <end position="111"/>
    </location>
</feature>
<keyword evidence="1" id="KW-1133">Transmembrane helix</keyword>
<evidence type="ECO:0000313" key="2">
    <source>
        <dbReference type="EMBL" id="USG60820.1"/>
    </source>
</evidence>
<feature type="transmembrane region" description="Helical" evidence="1">
    <location>
        <begin position="44"/>
        <end position="64"/>
    </location>
</feature>
<feature type="transmembrane region" description="Helical" evidence="1">
    <location>
        <begin position="118"/>
        <end position="135"/>
    </location>
</feature>
<dbReference type="PANTHER" id="PTHR30199">
    <property type="entry name" value="MFS FAMILY TRANSPORTER, PREDICTED SUBSTRATE BENZOATE"/>
    <property type="match status" value="1"/>
</dbReference>